<keyword evidence="4" id="KW-0804">Transcription</keyword>
<dbReference type="InterPro" id="IPR013324">
    <property type="entry name" value="RNA_pol_sigma_r3/r4-like"/>
</dbReference>
<sequence>MSLATATTRPTGTRRRMSSEDVLALWTEYQRTNDRALRDRLVLTFAPLVKYIVYKKVREMPARCEVEDFISCGLEALIQSIDRYDPEKGATLEQYAWTRIHGAVLDELRRQDWAPRSVRRWERDIDRAADAFTVLHGRRPTNPELAASMGITVEELRRHRDEVTRSDMTSLNTLVLSDDETNIERIDTIASQDLSVDPMHATAKDEAKDKFRAAFARLPQREREVAVMLYVKNLTLAEIGTVLGVSESRVCQIHGQLKKTLRKALADDEQLFQLVA</sequence>
<evidence type="ECO:0000256" key="2">
    <source>
        <dbReference type="ARBA" id="ARBA00023082"/>
    </source>
</evidence>
<accession>A0AAU7ANL6</accession>
<dbReference type="GO" id="GO:0003899">
    <property type="term" value="F:DNA-directed RNA polymerase activity"/>
    <property type="evidence" value="ECO:0007669"/>
    <property type="project" value="InterPro"/>
</dbReference>
<dbReference type="Pfam" id="PF04539">
    <property type="entry name" value="Sigma70_r3"/>
    <property type="match status" value="1"/>
</dbReference>
<keyword evidence="2" id="KW-0731">Sigma factor</keyword>
<name>A0AAU7ANL6_9ACTN</name>
<dbReference type="Gene3D" id="1.20.140.160">
    <property type="match status" value="1"/>
</dbReference>
<evidence type="ECO:0000313" key="6">
    <source>
        <dbReference type="EMBL" id="XAY03222.1"/>
    </source>
</evidence>
<dbReference type="Gene3D" id="1.10.1740.10">
    <property type="match status" value="1"/>
</dbReference>
<organism evidence="6">
    <name type="scientific">Paraconexibacter sp. AEG42_29</name>
    <dbReference type="NCBI Taxonomy" id="2997339"/>
    <lineage>
        <taxon>Bacteria</taxon>
        <taxon>Bacillati</taxon>
        <taxon>Actinomycetota</taxon>
        <taxon>Thermoleophilia</taxon>
        <taxon>Solirubrobacterales</taxon>
        <taxon>Paraconexibacteraceae</taxon>
        <taxon>Paraconexibacter</taxon>
    </lineage>
</organism>
<dbReference type="InterPro" id="IPR007627">
    <property type="entry name" value="RNA_pol_sigma70_r2"/>
</dbReference>
<dbReference type="GO" id="GO:0003677">
    <property type="term" value="F:DNA binding"/>
    <property type="evidence" value="ECO:0007669"/>
    <property type="project" value="UniProtKB-KW"/>
</dbReference>
<dbReference type="InterPro" id="IPR007624">
    <property type="entry name" value="RNA_pol_sigma70_r3"/>
</dbReference>
<protein>
    <submittedName>
        <fullName evidence="6">RNA polymerase sigma factor FliA</fullName>
    </submittedName>
</protein>
<keyword evidence="1" id="KW-0805">Transcription regulation</keyword>
<reference evidence="6" key="1">
    <citation type="submission" date="2022-12" db="EMBL/GenBank/DDBJ databases">
        <title>Paraconexibacter alkalitolerans sp. nov. and Baekduia alba sp. nov., isolated from soil and emended description of the genera Paraconexibacter (Chun et al., 2020) and Baekduia (An et al., 2020).</title>
        <authorList>
            <person name="Vieira S."/>
            <person name="Huber K.J."/>
            <person name="Geppert A."/>
            <person name="Wolf J."/>
            <person name="Neumann-Schaal M."/>
            <person name="Muesken M."/>
            <person name="Overmann J."/>
        </authorList>
    </citation>
    <scope>NUCLEOTIDE SEQUENCE</scope>
    <source>
        <strain evidence="6">AEG42_29</strain>
    </source>
</reference>
<dbReference type="EMBL" id="CP114014">
    <property type="protein sequence ID" value="XAY03222.1"/>
    <property type="molecule type" value="Genomic_DNA"/>
</dbReference>
<dbReference type="PROSITE" id="PS00716">
    <property type="entry name" value="SIGMA70_2"/>
    <property type="match status" value="1"/>
</dbReference>
<dbReference type="GO" id="GO:0006352">
    <property type="term" value="P:DNA-templated transcription initiation"/>
    <property type="evidence" value="ECO:0007669"/>
    <property type="project" value="InterPro"/>
</dbReference>
<dbReference type="NCBIfam" id="TIGR02479">
    <property type="entry name" value="FliA_WhiG"/>
    <property type="match status" value="1"/>
</dbReference>
<dbReference type="InterPro" id="IPR000943">
    <property type="entry name" value="RNA_pol_sigma70"/>
</dbReference>
<keyword evidence="3" id="KW-0238">DNA-binding</keyword>
<dbReference type="PANTHER" id="PTHR30385:SF7">
    <property type="entry name" value="RNA POLYMERASE SIGMA FACTOR FLIA"/>
    <property type="match status" value="1"/>
</dbReference>
<dbReference type="SUPFAM" id="SSF88659">
    <property type="entry name" value="Sigma3 and sigma4 domains of RNA polymerase sigma factors"/>
    <property type="match status" value="2"/>
</dbReference>
<dbReference type="PRINTS" id="PR00046">
    <property type="entry name" value="SIGMA70FCT"/>
</dbReference>
<dbReference type="CDD" id="cd06171">
    <property type="entry name" value="Sigma70_r4"/>
    <property type="match status" value="1"/>
</dbReference>
<dbReference type="NCBIfam" id="TIGR02937">
    <property type="entry name" value="sigma70-ECF"/>
    <property type="match status" value="1"/>
</dbReference>
<dbReference type="KEGG" id="parq:DSM112329_00034"/>
<dbReference type="GO" id="GO:0016987">
    <property type="term" value="F:sigma factor activity"/>
    <property type="evidence" value="ECO:0007669"/>
    <property type="project" value="UniProtKB-KW"/>
</dbReference>
<dbReference type="Pfam" id="PF04545">
    <property type="entry name" value="Sigma70_r4"/>
    <property type="match status" value="1"/>
</dbReference>
<dbReference type="PIRSF" id="PIRSF000770">
    <property type="entry name" value="RNA_pol_sigma-SigE/K"/>
    <property type="match status" value="1"/>
</dbReference>
<dbReference type="PANTHER" id="PTHR30385">
    <property type="entry name" value="SIGMA FACTOR F FLAGELLAR"/>
    <property type="match status" value="1"/>
</dbReference>
<dbReference type="Pfam" id="PF04542">
    <property type="entry name" value="Sigma70_r2"/>
    <property type="match status" value="1"/>
</dbReference>
<dbReference type="RefSeq" id="WP_354699779.1">
    <property type="nucleotide sequence ID" value="NZ_CP114014.1"/>
</dbReference>
<dbReference type="InterPro" id="IPR007630">
    <property type="entry name" value="RNA_pol_sigma70_r4"/>
</dbReference>
<dbReference type="AlphaFoldDB" id="A0AAU7ANL6"/>
<proteinExistence type="predicted"/>
<evidence type="ECO:0000256" key="1">
    <source>
        <dbReference type="ARBA" id="ARBA00023015"/>
    </source>
</evidence>
<feature type="domain" description="RNA polymerase sigma-70" evidence="5">
    <location>
        <begin position="235"/>
        <end position="261"/>
    </location>
</feature>
<dbReference type="InterPro" id="IPR012845">
    <property type="entry name" value="RNA_pol_sigma_FliA_WhiG"/>
</dbReference>
<dbReference type="InterPro" id="IPR014284">
    <property type="entry name" value="RNA_pol_sigma-70_dom"/>
</dbReference>
<evidence type="ECO:0000256" key="3">
    <source>
        <dbReference type="ARBA" id="ARBA00023125"/>
    </source>
</evidence>
<dbReference type="InterPro" id="IPR013325">
    <property type="entry name" value="RNA_pol_sigma_r2"/>
</dbReference>
<evidence type="ECO:0000256" key="4">
    <source>
        <dbReference type="ARBA" id="ARBA00023163"/>
    </source>
</evidence>
<evidence type="ECO:0000259" key="5">
    <source>
        <dbReference type="PROSITE" id="PS00716"/>
    </source>
</evidence>
<gene>
    <name evidence="6" type="primary">fliA_1</name>
    <name evidence="6" type="ORF">DSM112329_00034</name>
</gene>
<dbReference type="SUPFAM" id="SSF88946">
    <property type="entry name" value="Sigma2 domain of RNA polymerase sigma factors"/>
    <property type="match status" value="1"/>
</dbReference>